<keyword evidence="4" id="KW-1185">Reference proteome</keyword>
<reference evidence="3 4" key="1">
    <citation type="submission" date="2019-03" db="EMBL/GenBank/DDBJ databases">
        <title>Genomic Encyclopedia of Archaeal and Bacterial Type Strains, Phase II (KMG-II): from individual species to whole genera.</title>
        <authorList>
            <person name="Goeker M."/>
        </authorList>
    </citation>
    <scope>NUCLEOTIDE SEQUENCE [LARGE SCALE GENOMIC DNA]</scope>
    <source>
        <strain evidence="3 4">DSM 15388</strain>
    </source>
</reference>
<sequence length="324" mass="36400">MHSYSVSVVIPAYNEERYLSSCLDSITQQKLSSQIANYEVVVVDNGSTDKTLQIAKQYPVKVLSSKAKYVGGVRNDGVKATSGDVLVFLDSDCVADEGWVSRCLELLVKKNLSAIGGYYNLRQNPSFFERYWILNDGNSGENESLLVGGCIVTWRKEFNQVGGFPDYLTAGEDSAYTKLMQGRNGCKVDPSLNVVHLGYPDTFRSFASRQVWQSSSYIQNLRSSIRETVFLLLLAHIFIGIAFIVLLLVTSWLSVLAIIAWLTLPVVFSFKRIYRASYRASSHIEYIKIYCVDLLYIVSRDIGVIKSSFMMIFNQGISKSRVKD</sequence>
<dbReference type="AlphaFoldDB" id="A0A4R3IE98"/>
<dbReference type="Gene3D" id="3.90.550.10">
    <property type="entry name" value="Spore Coat Polysaccharide Biosynthesis Protein SpsA, Chain A"/>
    <property type="match status" value="1"/>
</dbReference>
<keyword evidence="1" id="KW-1133">Transmembrane helix</keyword>
<keyword evidence="1" id="KW-0812">Transmembrane</keyword>
<dbReference type="InterPro" id="IPR050834">
    <property type="entry name" value="Glycosyltransf_2"/>
</dbReference>
<keyword evidence="1" id="KW-0472">Membrane</keyword>
<dbReference type="RefSeq" id="WP_132699444.1">
    <property type="nucleotide sequence ID" value="NZ_SLZR01000001.1"/>
</dbReference>
<dbReference type="Proteomes" id="UP000295793">
    <property type="component" value="Unassembled WGS sequence"/>
</dbReference>
<accession>A0A4R3IE98</accession>
<feature type="domain" description="Glycosyltransferase 2-like" evidence="2">
    <location>
        <begin position="7"/>
        <end position="132"/>
    </location>
</feature>
<dbReference type="InterPro" id="IPR001173">
    <property type="entry name" value="Glyco_trans_2-like"/>
</dbReference>
<feature type="transmembrane region" description="Helical" evidence="1">
    <location>
        <begin position="229"/>
        <end position="249"/>
    </location>
</feature>
<evidence type="ECO:0000259" key="2">
    <source>
        <dbReference type="Pfam" id="PF00535"/>
    </source>
</evidence>
<name>A0A4R3IE98_9GAMM</name>
<feature type="transmembrane region" description="Helical" evidence="1">
    <location>
        <begin position="255"/>
        <end position="274"/>
    </location>
</feature>
<dbReference type="EMBL" id="SLZR01000001">
    <property type="protein sequence ID" value="TCS44116.1"/>
    <property type="molecule type" value="Genomic_DNA"/>
</dbReference>
<evidence type="ECO:0000313" key="4">
    <source>
        <dbReference type="Proteomes" id="UP000295793"/>
    </source>
</evidence>
<evidence type="ECO:0000313" key="3">
    <source>
        <dbReference type="EMBL" id="TCS44116.1"/>
    </source>
</evidence>
<dbReference type="GO" id="GO:0016740">
    <property type="term" value="F:transferase activity"/>
    <property type="evidence" value="ECO:0007669"/>
    <property type="project" value="UniProtKB-KW"/>
</dbReference>
<proteinExistence type="predicted"/>
<dbReference type="PANTHER" id="PTHR43685:SF2">
    <property type="entry name" value="GLYCOSYLTRANSFERASE 2-LIKE DOMAIN-CONTAINING PROTEIN"/>
    <property type="match status" value="1"/>
</dbReference>
<keyword evidence="3" id="KW-0808">Transferase</keyword>
<gene>
    <name evidence="3" type="ORF">BCF53_101459</name>
</gene>
<dbReference type="Pfam" id="PF00535">
    <property type="entry name" value="Glycos_transf_2"/>
    <property type="match status" value="1"/>
</dbReference>
<protein>
    <submittedName>
        <fullName evidence="3">Cellulose synthase/poly-beta-1,6-N-acetylglucosamine synthase-like glycosyltransferase</fullName>
    </submittedName>
</protein>
<evidence type="ECO:0000256" key="1">
    <source>
        <dbReference type="SAM" id="Phobius"/>
    </source>
</evidence>
<comment type="caution">
    <text evidence="3">The sequence shown here is derived from an EMBL/GenBank/DDBJ whole genome shotgun (WGS) entry which is preliminary data.</text>
</comment>
<dbReference type="OrthoDB" id="9801954at2"/>
<dbReference type="PANTHER" id="PTHR43685">
    <property type="entry name" value="GLYCOSYLTRANSFERASE"/>
    <property type="match status" value="1"/>
</dbReference>
<organism evidence="3 4">
    <name type="scientific">Reinekea marinisedimentorum</name>
    <dbReference type="NCBI Taxonomy" id="230495"/>
    <lineage>
        <taxon>Bacteria</taxon>
        <taxon>Pseudomonadati</taxon>
        <taxon>Pseudomonadota</taxon>
        <taxon>Gammaproteobacteria</taxon>
        <taxon>Oceanospirillales</taxon>
        <taxon>Saccharospirillaceae</taxon>
        <taxon>Reinekea</taxon>
    </lineage>
</organism>
<dbReference type="InterPro" id="IPR029044">
    <property type="entry name" value="Nucleotide-diphossugar_trans"/>
</dbReference>
<dbReference type="SUPFAM" id="SSF53448">
    <property type="entry name" value="Nucleotide-diphospho-sugar transferases"/>
    <property type="match status" value="1"/>
</dbReference>